<evidence type="ECO:0000256" key="2">
    <source>
        <dbReference type="ARBA" id="ARBA00022692"/>
    </source>
</evidence>
<comment type="caution">
    <text evidence="8">The sequence shown here is derived from an EMBL/GenBank/DDBJ whole genome shotgun (WGS) entry which is preliminary data.</text>
</comment>
<dbReference type="NCBIfam" id="TIGR00945">
    <property type="entry name" value="tatC"/>
    <property type="match status" value="1"/>
</dbReference>
<dbReference type="PRINTS" id="PR01840">
    <property type="entry name" value="TATCFAMILY"/>
</dbReference>
<feature type="transmembrane region" description="Helical" evidence="7">
    <location>
        <begin position="195"/>
        <end position="211"/>
    </location>
</feature>
<comment type="subunit">
    <text evidence="7">The Tat system comprises two distinct complexes: a TatABC complex, containing multiple copies of TatA, TatB and TatC subunits, and a separate TatA complex, containing only TatA subunits. Substrates initially bind to the TatABC complex, which probably triggers association of the separate TatA complex to form the active translocon.</text>
</comment>
<accession>A0ABX0SE29</accession>
<reference evidence="8 9" key="1">
    <citation type="submission" date="2020-02" db="EMBL/GenBank/DDBJ databases">
        <title>Sequencing the genomes of 1000 actinobacteria strains.</title>
        <authorList>
            <person name="Klenk H.-P."/>
        </authorList>
    </citation>
    <scope>NUCLEOTIDE SEQUENCE [LARGE SCALE GENOMIC DNA]</scope>
    <source>
        <strain evidence="8 9">DSM 19609</strain>
    </source>
</reference>
<evidence type="ECO:0000256" key="7">
    <source>
        <dbReference type="HAMAP-Rule" id="MF_00902"/>
    </source>
</evidence>
<evidence type="ECO:0000256" key="6">
    <source>
        <dbReference type="ARBA" id="ARBA00023136"/>
    </source>
</evidence>
<organism evidence="8 9">
    <name type="scientific">Brooklawnia cerclae</name>
    <dbReference type="NCBI Taxonomy" id="349934"/>
    <lineage>
        <taxon>Bacteria</taxon>
        <taxon>Bacillati</taxon>
        <taxon>Actinomycetota</taxon>
        <taxon>Actinomycetes</taxon>
        <taxon>Propionibacteriales</taxon>
        <taxon>Propionibacteriaceae</taxon>
        <taxon>Brooklawnia</taxon>
    </lineage>
</organism>
<feature type="transmembrane region" description="Helical" evidence="7">
    <location>
        <begin position="111"/>
        <end position="131"/>
    </location>
</feature>
<evidence type="ECO:0000313" key="8">
    <source>
        <dbReference type="EMBL" id="NIH56144.1"/>
    </source>
</evidence>
<comment type="subcellular location">
    <subcellularLocation>
        <location evidence="7">Cell membrane</location>
        <topology evidence="7">Multi-pass membrane protein</topology>
    </subcellularLocation>
    <subcellularLocation>
        <location evidence="1">Membrane</location>
        <topology evidence="1">Multi-pass membrane protein</topology>
    </subcellularLocation>
</comment>
<evidence type="ECO:0000256" key="3">
    <source>
        <dbReference type="ARBA" id="ARBA00022927"/>
    </source>
</evidence>
<comment type="function">
    <text evidence="7">Part of the twin-arginine translocation (Tat) system that transports large folded proteins containing a characteristic twin-arginine motif in their signal peptide across membranes. Together with TatB, TatC is part of a receptor directly interacting with Tat signal peptides.</text>
</comment>
<gene>
    <name evidence="7" type="primary">tatC</name>
    <name evidence="8" type="ORF">FB473_000789</name>
</gene>
<dbReference type="Pfam" id="PF00902">
    <property type="entry name" value="TatC"/>
    <property type="match status" value="1"/>
</dbReference>
<dbReference type="HAMAP" id="MF_00902">
    <property type="entry name" value="TatC"/>
    <property type="match status" value="1"/>
</dbReference>
<dbReference type="InterPro" id="IPR002033">
    <property type="entry name" value="TatC"/>
</dbReference>
<keyword evidence="7" id="KW-1003">Cell membrane</keyword>
<feature type="transmembrane region" description="Helical" evidence="7">
    <location>
        <begin position="79"/>
        <end position="99"/>
    </location>
</feature>
<keyword evidence="3 7" id="KW-0653">Protein transport</keyword>
<proteinExistence type="inferred from homology"/>
<keyword evidence="6 7" id="KW-0472">Membrane</keyword>
<evidence type="ECO:0000313" key="9">
    <source>
        <dbReference type="Proteomes" id="UP000749311"/>
    </source>
</evidence>
<comment type="similarity">
    <text evidence="7">Belongs to the TatC family.</text>
</comment>
<feature type="transmembrane region" description="Helical" evidence="7">
    <location>
        <begin position="12"/>
        <end position="32"/>
    </location>
</feature>
<dbReference type="Proteomes" id="UP000749311">
    <property type="component" value="Unassembled WGS sequence"/>
</dbReference>
<keyword evidence="7" id="KW-0813">Transport</keyword>
<comment type="caution">
    <text evidence="7">Lacks conserved residue(s) required for the propagation of feature annotation.</text>
</comment>
<sequence length="266" mass="29061">MTLWDHLREIRYRLVVSAVAIVVLFIVAFIFYPQIVELILRPYSLAADVVRTQNPGANIQVVNSGVAAPMLLALKSAGLAAIIAACPVWIYQLWAFIVPGLLTKEKRVARLFLLSAIPLFIAGVVVGYLILPKAFEFMLGFTVADAGVANLQDLNDFLALEMQMLLVFGISFLLPVVLVMMNLMGVVKAKALAKARPIAIFGCFVFGAVATPSGDPFSMLALSLPLTIMYLVSEVICSRHDARLLKEQLRNGEITLAEAEARERGE</sequence>
<protein>
    <recommendedName>
        <fullName evidence="7">Sec-independent protein translocase protein TatC</fullName>
    </recommendedName>
</protein>
<keyword evidence="2 7" id="KW-0812">Transmembrane</keyword>
<dbReference type="PANTHER" id="PTHR30371">
    <property type="entry name" value="SEC-INDEPENDENT PROTEIN TRANSLOCASE PROTEIN TATC"/>
    <property type="match status" value="1"/>
</dbReference>
<dbReference type="EMBL" id="JAAMOZ010000001">
    <property type="protein sequence ID" value="NIH56144.1"/>
    <property type="molecule type" value="Genomic_DNA"/>
</dbReference>
<feature type="transmembrane region" description="Helical" evidence="7">
    <location>
        <begin position="164"/>
        <end position="183"/>
    </location>
</feature>
<keyword evidence="5 7" id="KW-0811">Translocation</keyword>
<dbReference type="PANTHER" id="PTHR30371:SF0">
    <property type="entry name" value="SEC-INDEPENDENT PROTEIN TRANSLOCASE PROTEIN TATC, CHLOROPLASTIC-RELATED"/>
    <property type="match status" value="1"/>
</dbReference>
<evidence type="ECO:0000256" key="5">
    <source>
        <dbReference type="ARBA" id="ARBA00023010"/>
    </source>
</evidence>
<keyword evidence="9" id="KW-1185">Reference proteome</keyword>
<keyword evidence="4 7" id="KW-1133">Transmembrane helix</keyword>
<evidence type="ECO:0000256" key="4">
    <source>
        <dbReference type="ARBA" id="ARBA00022989"/>
    </source>
</evidence>
<evidence type="ECO:0000256" key="1">
    <source>
        <dbReference type="ARBA" id="ARBA00004141"/>
    </source>
</evidence>
<name>A0ABX0SE29_9ACTN</name>